<keyword evidence="2" id="KW-1185">Reference proteome</keyword>
<dbReference type="Pfam" id="PF13563">
    <property type="entry name" value="2_5_RNA_ligase2"/>
    <property type="match status" value="1"/>
</dbReference>
<evidence type="ECO:0000313" key="1">
    <source>
        <dbReference type="EMBL" id="SFT72226.1"/>
    </source>
</evidence>
<dbReference type="PANTHER" id="PTHR40037:SF1">
    <property type="entry name" value="PHOSPHOESTERASE SAOUHSC_00951-RELATED"/>
    <property type="match status" value="1"/>
</dbReference>
<dbReference type="STRING" id="305507.SAMN04489724_1822"/>
<dbReference type="AlphaFoldDB" id="A0A1I7AB97"/>
<dbReference type="PANTHER" id="PTHR40037">
    <property type="entry name" value="PHOSPHOESTERASE YJCG-RELATED"/>
    <property type="match status" value="1"/>
</dbReference>
<accession>A0A1I7AB97</accession>
<name>A0A1I7AB97_9BACT</name>
<dbReference type="InterPro" id="IPR009097">
    <property type="entry name" value="Cyclic_Pdiesterase"/>
</dbReference>
<dbReference type="OrthoDB" id="1351981at2"/>
<sequence length="198" mass="23289">MKLNIYEYFLIISPNQKICELIMPYKQHFTKKYGCTMADIFKPHISIMNCLQSSYWETRLIENLKRFGKTVEPFKAELNGIGQFPNTVFVDIFNKYHLVQIITELSQFTNPLLYKPQFHKTPHISIARGMTAEQHALAWTDWQNHEIGASFEVNELTLLRRPINTKRIRKFDKIATIPFTGEEIAIQQLSLDFETIFK</sequence>
<dbReference type="SUPFAM" id="SSF55144">
    <property type="entry name" value="LigT-like"/>
    <property type="match status" value="1"/>
</dbReference>
<evidence type="ECO:0000313" key="2">
    <source>
        <dbReference type="Proteomes" id="UP000199673"/>
    </source>
</evidence>
<organism evidence="1 2">
    <name type="scientific">Algoriphagus locisalis</name>
    <dbReference type="NCBI Taxonomy" id="305507"/>
    <lineage>
        <taxon>Bacteria</taxon>
        <taxon>Pseudomonadati</taxon>
        <taxon>Bacteroidota</taxon>
        <taxon>Cytophagia</taxon>
        <taxon>Cytophagales</taxon>
        <taxon>Cyclobacteriaceae</taxon>
        <taxon>Algoriphagus</taxon>
    </lineage>
</organism>
<reference evidence="2" key="1">
    <citation type="submission" date="2016-10" db="EMBL/GenBank/DDBJ databases">
        <authorList>
            <person name="Varghese N."/>
            <person name="Submissions S."/>
        </authorList>
    </citation>
    <scope>NUCLEOTIDE SEQUENCE [LARGE SCALE GENOMIC DNA]</scope>
    <source>
        <strain evidence="2">DSM 23445</strain>
    </source>
</reference>
<dbReference type="EMBL" id="FPBF01000002">
    <property type="protein sequence ID" value="SFT72226.1"/>
    <property type="molecule type" value="Genomic_DNA"/>
</dbReference>
<dbReference type="Proteomes" id="UP000199673">
    <property type="component" value="Unassembled WGS sequence"/>
</dbReference>
<keyword evidence="1" id="KW-0436">Ligase</keyword>
<protein>
    <submittedName>
        <fullName evidence="1">2'-5' RNA ligase</fullName>
    </submittedName>
</protein>
<dbReference type="GO" id="GO:0016874">
    <property type="term" value="F:ligase activity"/>
    <property type="evidence" value="ECO:0007669"/>
    <property type="project" value="UniProtKB-KW"/>
</dbReference>
<dbReference type="RefSeq" id="WP_091692348.1">
    <property type="nucleotide sequence ID" value="NZ_FPBF01000002.1"/>
</dbReference>
<gene>
    <name evidence="1" type="ORF">SAMN04489724_1822</name>
</gene>
<dbReference type="InterPro" id="IPR050580">
    <property type="entry name" value="2H_phosphoesterase_YjcG-like"/>
</dbReference>
<dbReference type="Gene3D" id="3.90.1140.10">
    <property type="entry name" value="Cyclic phosphodiesterase"/>
    <property type="match status" value="1"/>
</dbReference>
<proteinExistence type="predicted"/>